<proteinExistence type="predicted"/>
<dbReference type="EMBL" id="RCMK01000476">
    <property type="protein sequence ID" value="KAG2926571.1"/>
    <property type="molecule type" value="Genomic_DNA"/>
</dbReference>
<dbReference type="Proteomes" id="UP000697107">
    <property type="component" value="Unassembled WGS sequence"/>
</dbReference>
<reference evidence="1" key="2">
    <citation type="submission" date="2018-10" db="EMBL/GenBank/DDBJ databases">
        <title>Effector identification in a new, highly contiguous assembly of the strawberry crown rot pathogen Phytophthora cactorum.</title>
        <authorList>
            <person name="Armitage A.D."/>
            <person name="Nellist C.F."/>
            <person name="Bates H."/>
            <person name="Vickerstaff R.J."/>
            <person name="Harrison R.J."/>
        </authorList>
    </citation>
    <scope>NUCLEOTIDE SEQUENCE</scope>
    <source>
        <strain evidence="1">15-7</strain>
        <strain evidence="2">4032</strain>
        <strain evidence="3">4040</strain>
        <strain evidence="4">P415</strain>
        <strain evidence="5">P421</strain>
    </source>
</reference>
<dbReference type="AlphaFoldDB" id="A0A329S0Q7"/>
<dbReference type="Proteomes" id="UP000760860">
    <property type="component" value="Unassembled WGS sequence"/>
</dbReference>
<dbReference type="VEuPathDB" id="FungiDB:PC110_g13097"/>
<organism evidence="6 7">
    <name type="scientific">Phytophthora cactorum</name>
    <dbReference type="NCBI Taxonomy" id="29920"/>
    <lineage>
        <taxon>Eukaryota</taxon>
        <taxon>Sar</taxon>
        <taxon>Stramenopiles</taxon>
        <taxon>Oomycota</taxon>
        <taxon>Peronosporomycetes</taxon>
        <taxon>Peronosporales</taxon>
        <taxon>Peronosporaceae</taxon>
        <taxon>Phytophthora</taxon>
    </lineage>
</organism>
<keyword evidence="7" id="KW-1185">Reference proteome</keyword>
<dbReference type="EMBL" id="RCMI01000460">
    <property type="protein sequence ID" value="KAG2909852.1"/>
    <property type="molecule type" value="Genomic_DNA"/>
</dbReference>
<gene>
    <name evidence="6" type="ORF">PC110_g13097</name>
    <name evidence="1" type="ORF">PC113_g14377</name>
    <name evidence="2" type="ORF">PC115_g13116</name>
    <name evidence="3" type="ORF">PC117_g14838</name>
    <name evidence="4" type="ORF">PC118_g12662</name>
    <name evidence="5" type="ORF">PC129_g12617</name>
</gene>
<dbReference type="Proteomes" id="UP000736787">
    <property type="component" value="Unassembled WGS sequence"/>
</dbReference>
<dbReference type="EMBL" id="RCML01000413">
    <property type="protein sequence ID" value="KAG2977801.1"/>
    <property type="molecule type" value="Genomic_DNA"/>
</dbReference>
<evidence type="ECO:0000313" key="1">
    <source>
        <dbReference type="EMBL" id="KAG2853188.1"/>
    </source>
</evidence>
<protein>
    <submittedName>
        <fullName evidence="6">Uncharacterized protein</fullName>
    </submittedName>
</protein>
<dbReference type="OrthoDB" id="10289731at2759"/>
<dbReference type="EMBL" id="RCMG01000494">
    <property type="protein sequence ID" value="KAG2853188.1"/>
    <property type="molecule type" value="Genomic_DNA"/>
</dbReference>
<name>A0A329S0Q7_9STRA</name>
<accession>A0A329S0Q7</accession>
<evidence type="ECO:0000313" key="7">
    <source>
        <dbReference type="Proteomes" id="UP000251314"/>
    </source>
</evidence>
<reference evidence="6 7" key="1">
    <citation type="submission" date="2018-01" db="EMBL/GenBank/DDBJ databases">
        <title>Draft genome of the strawberry crown rot pathogen Phytophthora cactorum.</title>
        <authorList>
            <person name="Armitage A.D."/>
            <person name="Lysoe E."/>
            <person name="Nellist C.F."/>
            <person name="Harrison R.J."/>
            <person name="Brurberg M.B."/>
        </authorList>
    </citation>
    <scope>NUCLEOTIDE SEQUENCE [LARGE SCALE GENOMIC DNA]</scope>
    <source>
        <strain evidence="6 7">10300</strain>
    </source>
</reference>
<evidence type="ECO:0000313" key="3">
    <source>
        <dbReference type="EMBL" id="KAG2926571.1"/>
    </source>
</evidence>
<comment type="caution">
    <text evidence="6">The sequence shown here is derived from an EMBL/GenBank/DDBJ whole genome shotgun (WGS) entry which is preliminary data.</text>
</comment>
<dbReference type="EMBL" id="RCMV01000478">
    <property type="protein sequence ID" value="KAG3216530.1"/>
    <property type="molecule type" value="Genomic_DNA"/>
</dbReference>
<dbReference type="Proteomes" id="UP000735874">
    <property type="component" value="Unassembled WGS sequence"/>
</dbReference>
<dbReference type="Proteomes" id="UP000251314">
    <property type="component" value="Unassembled WGS sequence"/>
</dbReference>
<evidence type="ECO:0000313" key="5">
    <source>
        <dbReference type="EMBL" id="KAG3216530.1"/>
    </source>
</evidence>
<dbReference type="Proteomes" id="UP000774804">
    <property type="component" value="Unassembled WGS sequence"/>
</dbReference>
<dbReference type="EMBL" id="MJFZ01000364">
    <property type="protein sequence ID" value="RAW30547.1"/>
    <property type="molecule type" value="Genomic_DNA"/>
</dbReference>
<evidence type="ECO:0000313" key="2">
    <source>
        <dbReference type="EMBL" id="KAG2909852.1"/>
    </source>
</evidence>
<evidence type="ECO:0000313" key="4">
    <source>
        <dbReference type="EMBL" id="KAG2977801.1"/>
    </source>
</evidence>
<sequence>MSRFRMETDGDAGMTVSYEHRIHLTSAPDIRGRLVAAVGRLRSSVAAIVVERESSMRKQ</sequence>
<evidence type="ECO:0000313" key="6">
    <source>
        <dbReference type="EMBL" id="RAW30547.1"/>
    </source>
</evidence>